<dbReference type="InterPro" id="IPR018004">
    <property type="entry name" value="KilA/APSES_HTH"/>
</dbReference>
<feature type="domain" description="HTH APSES-type" evidence="8">
    <location>
        <begin position="118"/>
        <end position="224"/>
    </location>
</feature>
<evidence type="ECO:0000256" key="3">
    <source>
        <dbReference type="ARBA" id="ARBA00023015"/>
    </source>
</evidence>
<accession>A0A6A5YRK1</accession>
<feature type="region of interest" description="Disordered" evidence="7">
    <location>
        <begin position="341"/>
        <end position="363"/>
    </location>
</feature>
<keyword evidence="2" id="KW-0749">Sporulation</keyword>
<dbReference type="InterPro" id="IPR029790">
    <property type="entry name" value="EFG1/Phd1/StuA"/>
</dbReference>
<dbReference type="PANTHER" id="PTHR47792">
    <property type="entry name" value="PROTEIN SOK2-RELATED"/>
    <property type="match status" value="1"/>
</dbReference>
<evidence type="ECO:0000256" key="6">
    <source>
        <dbReference type="ARBA" id="ARBA00023321"/>
    </source>
</evidence>
<dbReference type="GO" id="GO:0043565">
    <property type="term" value="F:sequence-specific DNA binding"/>
    <property type="evidence" value="ECO:0007669"/>
    <property type="project" value="TreeGrafter"/>
</dbReference>
<dbReference type="Gene3D" id="3.10.260.10">
    <property type="entry name" value="Transcription regulator HTH, APSES-type DNA-binding domain"/>
    <property type="match status" value="1"/>
</dbReference>
<feature type="region of interest" description="Disordered" evidence="7">
    <location>
        <begin position="1"/>
        <end position="70"/>
    </location>
</feature>
<dbReference type="GO" id="GO:0030435">
    <property type="term" value="P:sporulation resulting in formation of a cellular spore"/>
    <property type="evidence" value="ECO:0007669"/>
    <property type="project" value="UniProtKB-KW"/>
</dbReference>
<feature type="region of interest" description="Disordered" evidence="7">
    <location>
        <begin position="571"/>
        <end position="631"/>
    </location>
</feature>
<organism evidence="9 10">
    <name type="scientific">Lophiotrema nucula</name>
    <dbReference type="NCBI Taxonomy" id="690887"/>
    <lineage>
        <taxon>Eukaryota</taxon>
        <taxon>Fungi</taxon>
        <taxon>Dikarya</taxon>
        <taxon>Ascomycota</taxon>
        <taxon>Pezizomycotina</taxon>
        <taxon>Dothideomycetes</taxon>
        <taxon>Pleosporomycetidae</taxon>
        <taxon>Pleosporales</taxon>
        <taxon>Lophiotremataceae</taxon>
        <taxon>Lophiotrema</taxon>
    </lineage>
</organism>
<evidence type="ECO:0000259" key="8">
    <source>
        <dbReference type="PROSITE" id="PS51299"/>
    </source>
</evidence>
<dbReference type="PANTHER" id="PTHR47792:SF1">
    <property type="entry name" value="PROTEIN SOK2-RELATED"/>
    <property type="match status" value="1"/>
</dbReference>
<dbReference type="GO" id="GO:0005634">
    <property type="term" value="C:nucleus"/>
    <property type="evidence" value="ECO:0007669"/>
    <property type="project" value="TreeGrafter"/>
</dbReference>
<reference evidence="9" key="1">
    <citation type="journal article" date="2020" name="Stud. Mycol.">
        <title>101 Dothideomycetes genomes: a test case for predicting lifestyles and emergence of pathogens.</title>
        <authorList>
            <person name="Haridas S."/>
            <person name="Albert R."/>
            <person name="Binder M."/>
            <person name="Bloem J."/>
            <person name="Labutti K."/>
            <person name="Salamov A."/>
            <person name="Andreopoulos B."/>
            <person name="Baker S."/>
            <person name="Barry K."/>
            <person name="Bills G."/>
            <person name="Bluhm B."/>
            <person name="Cannon C."/>
            <person name="Castanera R."/>
            <person name="Culley D."/>
            <person name="Daum C."/>
            <person name="Ezra D."/>
            <person name="Gonzalez J."/>
            <person name="Henrissat B."/>
            <person name="Kuo A."/>
            <person name="Liang C."/>
            <person name="Lipzen A."/>
            <person name="Lutzoni F."/>
            <person name="Magnuson J."/>
            <person name="Mondo S."/>
            <person name="Nolan M."/>
            <person name="Ohm R."/>
            <person name="Pangilinan J."/>
            <person name="Park H.-J."/>
            <person name="Ramirez L."/>
            <person name="Alfaro M."/>
            <person name="Sun H."/>
            <person name="Tritt A."/>
            <person name="Yoshinaga Y."/>
            <person name="Zwiers L.-H."/>
            <person name="Turgeon B."/>
            <person name="Goodwin S."/>
            <person name="Spatafora J."/>
            <person name="Crous P."/>
            <person name="Grigoriev I."/>
        </authorList>
    </citation>
    <scope>NUCLEOTIDE SEQUENCE</scope>
    <source>
        <strain evidence="9">CBS 627.86</strain>
    </source>
</reference>
<dbReference type="GO" id="GO:0003700">
    <property type="term" value="F:DNA-binding transcription factor activity"/>
    <property type="evidence" value="ECO:0007669"/>
    <property type="project" value="TreeGrafter"/>
</dbReference>
<dbReference type="Proteomes" id="UP000799770">
    <property type="component" value="Unassembled WGS sequence"/>
</dbReference>
<dbReference type="InterPro" id="IPR003163">
    <property type="entry name" value="Tscrpt_reg_HTH_APSES-type"/>
</dbReference>
<dbReference type="PROSITE" id="PS51299">
    <property type="entry name" value="HTH_APSES"/>
    <property type="match status" value="1"/>
</dbReference>
<feature type="compositionally biased region" description="Low complexity" evidence="7">
    <location>
        <begin position="667"/>
        <end position="682"/>
    </location>
</feature>
<evidence type="ECO:0000256" key="5">
    <source>
        <dbReference type="ARBA" id="ARBA00023163"/>
    </source>
</evidence>
<feature type="region of interest" description="Disordered" evidence="7">
    <location>
        <begin position="663"/>
        <end position="720"/>
    </location>
</feature>
<feature type="region of interest" description="Disordered" evidence="7">
    <location>
        <begin position="392"/>
        <end position="419"/>
    </location>
</feature>
<feature type="region of interest" description="Disordered" evidence="7">
    <location>
        <begin position="226"/>
        <end position="321"/>
    </location>
</feature>
<evidence type="ECO:0000256" key="1">
    <source>
        <dbReference type="ARBA" id="ARBA00007247"/>
    </source>
</evidence>
<evidence type="ECO:0000256" key="2">
    <source>
        <dbReference type="ARBA" id="ARBA00022969"/>
    </source>
</evidence>
<protein>
    <recommendedName>
        <fullName evidence="8">HTH APSES-type domain-containing protein</fullName>
    </recommendedName>
</protein>
<evidence type="ECO:0000313" key="9">
    <source>
        <dbReference type="EMBL" id="KAF2109660.1"/>
    </source>
</evidence>
<proteinExistence type="inferred from homology"/>
<evidence type="ECO:0000256" key="7">
    <source>
        <dbReference type="SAM" id="MobiDB-lite"/>
    </source>
</evidence>
<keyword evidence="6" id="KW-0183">Conidiation</keyword>
<keyword evidence="4" id="KW-0238">DNA-binding</keyword>
<feature type="compositionally biased region" description="Polar residues" evidence="7">
    <location>
        <begin position="89"/>
        <end position="99"/>
    </location>
</feature>
<feature type="compositionally biased region" description="Polar residues" evidence="7">
    <location>
        <begin position="597"/>
        <end position="615"/>
    </location>
</feature>
<dbReference type="GO" id="GO:0048315">
    <property type="term" value="P:conidium formation"/>
    <property type="evidence" value="ECO:0007669"/>
    <property type="project" value="UniProtKB-KW"/>
</dbReference>
<dbReference type="InterPro" id="IPR036887">
    <property type="entry name" value="HTH_APSES_sf"/>
</dbReference>
<dbReference type="AlphaFoldDB" id="A0A6A5YRK1"/>
<dbReference type="GO" id="GO:0045944">
    <property type="term" value="P:positive regulation of transcription by RNA polymerase II"/>
    <property type="evidence" value="ECO:0007669"/>
    <property type="project" value="TreeGrafter"/>
</dbReference>
<feature type="compositionally biased region" description="Polar residues" evidence="7">
    <location>
        <begin position="226"/>
        <end position="253"/>
    </location>
</feature>
<keyword evidence="10" id="KW-1185">Reference proteome</keyword>
<gene>
    <name evidence="9" type="ORF">BDV96DRAFT_232139</name>
</gene>
<name>A0A6A5YRK1_9PLEO</name>
<comment type="similarity">
    <text evidence="1">Belongs to the EFG1/PHD1/stuA family.</text>
</comment>
<keyword evidence="5" id="KW-0804">Transcription</keyword>
<feature type="compositionally biased region" description="Polar residues" evidence="7">
    <location>
        <begin position="299"/>
        <end position="321"/>
    </location>
</feature>
<sequence>MPEIHYPIPPSPSIADYSTLNSTPNEASENILKRRQEAPQPGQHYSSTTTGSTKYGHPYGSPLQPSNLSLMSSGLTSEAFQNSRLTSTAANPSLSSHTYSPHAFDTTGQIAPPGKKPRVTATLWEDEGSLCFQVEAKGVCVARREDNHMINGTKLLNVAGMTRRRRDGILKAEKVRHIVKIGPMHLKGVWIPFERALEFANKEKITEQLYPLFVHDVGALLYHPSNQTRSNARGQSASSASLYGSRPASTQPPYQHHHRTTYSPTGTIGGGLPTHVFTPHPSSGRPGLDRANTFPTPPTSASSIMGMGSNQGSSHEWSGTGIPNQPLSIDTGIANAQSLPTTPATTPPASVQAYPAHTSHSTTQPYGVATTNHLYLPSSTTSVASDISRYHSHGVKRGRDDGDDRSTYHQEQSPPMKSGRDAIQILRGVRKNVMKSDAWARNLQHDSEDIDMDVNRLRYVAQGHPRISNAVAEVMSSQESDAVAKKAENQPFELGEEERLLIQLRDEESTPWPDIAKRFSTDFGKKYQIPALQMRLKRLRERMREAHVDKLSEGARSIVSDQDVFDESMFKSQGEEGGVSLGPAEHAEAAQPERSPAPNTTDSEPTTASTDSGQYSLYDDSSEEENNDISSRKQRVINSVMLEFYRMFDATFGVACRASGQSNSAQGSLSGFSKASGSSTASRNQLNKRKRDDGDQDNEEQEDGKRKRQKGDKNSCDDLEDDRKLACPYFKHNPRKYRNVHSCLGPGFVTIHRLK</sequence>
<dbReference type="SMART" id="SM01252">
    <property type="entry name" value="KilA-N"/>
    <property type="match status" value="1"/>
</dbReference>
<dbReference type="EMBL" id="ML977341">
    <property type="protein sequence ID" value="KAF2109660.1"/>
    <property type="molecule type" value="Genomic_DNA"/>
</dbReference>
<evidence type="ECO:0000256" key="4">
    <source>
        <dbReference type="ARBA" id="ARBA00023125"/>
    </source>
</evidence>
<feature type="compositionally biased region" description="Basic and acidic residues" evidence="7">
    <location>
        <begin position="397"/>
        <end position="408"/>
    </location>
</feature>
<dbReference type="Pfam" id="PF04383">
    <property type="entry name" value="KilA-N"/>
    <property type="match status" value="1"/>
</dbReference>
<feature type="region of interest" description="Disordered" evidence="7">
    <location>
        <begin position="89"/>
        <end position="115"/>
    </location>
</feature>
<feature type="compositionally biased region" description="Basic and acidic residues" evidence="7">
    <location>
        <begin position="711"/>
        <end position="720"/>
    </location>
</feature>
<dbReference type="OrthoDB" id="5407653at2759"/>
<feature type="compositionally biased region" description="Polar residues" evidence="7">
    <location>
        <begin position="16"/>
        <end position="28"/>
    </location>
</feature>
<dbReference type="SUPFAM" id="SSF54616">
    <property type="entry name" value="DNA-binding domain of Mlu1-box binding protein MBP1"/>
    <property type="match status" value="1"/>
</dbReference>
<evidence type="ECO:0000313" key="10">
    <source>
        <dbReference type="Proteomes" id="UP000799770"/>
    </source>
</evidence>
<keyword evidence="3" id="KW-0805">Transcription regulation</keyword>